<feature type="domain" description="Arginine decarboxylase C-terminal helical" evidence="15">
    <location>
        <begin position="580"/>
        <end position="629"/>
    </location>
</feature>
<dbReference type="Gene3D" id="1.10.287.3440">
    <property type="match status" value="1"/>
</dbReference>
<dbReference type="PRINTS" id="PR01180">
    <property type="entry name" value="ARGDCRBXLASE"/>
</dbReference>
<organism evidence="16">
    <name type="scientific">hydrothermal vent metagenome</name>
    <dbReference type="NCBI Taxonomy" id="652676"/>
    <lineage>
        <taxon>unclassified sequences</taxon>
        <taxon>metagenomes</taxon>
        <taxon>ecological metagenomes</taxon>
    </lineage>
</organism>
<dbReference type="FunFam" id="3.20.20.10:FF:000001">
    <property type="entry name" value="Biosynthetic arginine decarboxylase"/>
    <property type="match status" value="1"/>
</dbReference>
<dbReference type="GO" id="GO:0046872">
    <property type="term" value="F:metal ion binding"/>
    <property type="evidence" value="ECO:0007669"/>
    <property type="project" value="UniProtKB-KW"/>
</dbReference>
<dbReference type="InterPro" id="IPR009006">
    <property type="entry name" value="Ala_racemase/Decarboxylase_C"/>
</dbReference>
<dbReference type="GO" id="GO:0008295">
    <property type="term" value="P:spermidine biosynthetic process"/>
    <property type="evidence" value="ECO:0007669"/>
    <property type="project" value="UniProtKB-KW"/>
</dbReference>
<evidence type="ECO:0000256" key="1">
    <source>
        <dbReference type="ARBA" id="ARBA00001933"/>
    </source>
</evidence>
<dbReference type="InterPro" id="IPR022653">
    <property type="entry name" value="De-COase2_pyr-phos_BS"/>
</dbReference>
<keyword evidence="9" id="KW-0663">Pyridoxal phosphate</keyword>
<keyword evidence="7" id="KW-0210">Decarboxylase</keyword>
<dbReference type="PIRSF" id="PIRSF001336">
    <property type="entry name" value="Arg_decrbxlase"/>
    <property type="match status" value="1"/>
</dbReference>
<dbReference type="PRINTS" id="PR01179">
    <property type="entry name" value="ODADCRBXLASE"/>
</dbReference>
<feature type="domain" description="Orn/DAP/Arg decarboxylase 2 N-terminal" evidence="13">
    <location>
        <begin position="78"/>
        <end position="342"/>
    </location>
</feature>
<dbReference type="Pfam" id="PF17944">
    <property type="entry name" value="Arg_decarbox_C"/>
    <property type="match status" value="1"/>
</dbReference>
<comment type="cofactor">
    <cofactor evidence="1">
        <name>pyridoxal 5'-phosphate</name>
        <dbReference type="ChEBI" id="CHEBI:597326"/>
    </cofactor>
</comment>
<name>A0A3B1A9C1_9ZZZZ</name>
<dbReference type="GO" id="GO:0008792">
    <property type="term" value="F:arginine decarboxylase activity"/>
    <property type="evidence" value="ECO:0007669"/>
    <property type="project" value="UniProtKB-EC"/>
</dbReference>
<keyword evidence="8" id="KW-0460">Magnesium</keyword>
<evidence type="ECO:0000256" key="12">
    <source>
        <dbReference type="ARBA" id="ARBA00023239"/>
    </source>
</evidence>
<evidence type="ECO:0000259" key="15">
    <source>
        <dbReference type="Pfam" id="PF17944"/>
    </source>
</evidence>
<dbReference type="PROSITE" id="PS00878">
    <property type="entry name" value="ODR_DC_2_1"/>
    <property type="match status" value="1"/>
</dbReference>
<dbReference type="EMBL" id="UOFP01000270">
    <property type="protein sequence ID" value="VAW89426.1"/>
    <property type="molecule type" value="Genomic_DNA"/>
</dbReference>
<evidence type="ECO:0000256" key="11">
    <source>
        <dbReference type="ARBA" id="ARBA00023115"/>
    </source>
</evidence>
<dbReference type="HAMAP" id="MF_01417">
    <property type="entry name" value="SpeA"/>
    <property type="match status" value="1"/>
</dbReference>
<evidence type="ECO:0000313" key="16">
    <source>
        <dbReference type="EMBL" id="VAW89426.1"/>
    </source>
</evidence>
<dbReference type="PROSITE" id="PS00879">
    <property type="entry name" value="ODR_DC_2_2"/>
    <property type="match status" value="1"/>
</dbReference>
<evidence type="ECO:0000256" key="3">
    <source>
        <dbReference type="ARBA" id="ARBA00002257"/>
    </source>
</evidence>
<dbReference type="NCBIfam" id="NF003763">
    <property type="entry name" value="PRK05354.1"/>
    <property type="match status" value="1"/>
</dbReference>
<evidence type="ECO:0000256" key="4">
    <source>
        <dbReference type="ARBA" id="ARBA00008357"/>
    </source>
</evidence>
<evidence type="ECO:0000259" key="14">
    <source>
        <dbReference type="Pfam" id="PF17810"/>
    </source>
</evidence>
<evidence type="ECO:0000256" key="5">
    <source>
        <dbReference type="ARBA" id="ARBA00012426"/>
    </source>
</evidence>
<evidence type="ECO:0000256" key="9">
    <source>
        <dbReference type="ARBA" id="ARBA00022898"/>
    </source>
</evidence>
<dbReference type="InterPro" id="IPR041128">
    <property type="entry name" value="Arg_decarbox_C"/>
</dbReference>
<dbReference type="AlphaFoldDB" id="A0A3B1A9C1"/>
<proteinExistence type="inferred from homology"/>
<comment type="function">
    <text evidence="3">Catalyzes the biosynthesis of agmatine from arginine.</text>
</comment>
<dbReference type="Pfam" id="PF17810">
    <property type="entry name" value="Arg_decarb_HB"/>
    <property type="match status" value="1"/>
</dbReference>
<evidence type="ECO:0000259" key="13">
    <source>
        <dbReference type="Pfam" id="PF02784"/>
    </source>
</evidence>
<evidence type="ECO:0000256" key="8">
    <source>
        <dbReference type="ARBA" id="ARBA00022842"/>
    </source>
</evidence>
<evidence type="ECO:0000256" key="6">
    <source>
        <dbReference type="ARBA" id="ARBA00022723"/>
    </source>
</evidence>
<dbReference type="InterPro" id="IPR022657">
    <property type="entry name" value="De-COase2_CS"/>
</dbReference>
<dbReference type="GO" id="GO:0033388">
    <property type="term" value="P:putrescine biosynthetic process from arginine"/>
    <property type="evidence" value="ECO:0007669"/>
    <property type="project" value="TreeGrafter"/>
</dbReference>
<dbReference type="Gene3D" id="3.20.20.10">
    <property type="entry name" value="Alanine racemase"/>
    <property type="match status" value="1"/>
</dbReference>
<dbReference type="Pfam" id="PF02784">
    <property type="entry name" value="Orn_Arg_deC_N"/>
    <property type="match status" value="1"/>
</dbReference>
<dbReference type="InterPro" id="IPR002985">
    <property type="entry name" value="Arg_decrbxlase"/>
</dbReference>
<comment type="cofactor">
    <cofactor evidence="2">
        <name>Mg(2+)</name>
        <dbReference type="ChEBI" id="CHEBI:18420"/>
    </cofactor>
</comment>
<dbReference type="SUPFAM" id="SSF51419">
    <property type="entry name" value="PLP-binding barrel"/>
    <property type="match status" value="1"/>
</dbReference>
<dbReference type="EC" id="4.1.1.19" evidence="5"/>
<dbReference type="Gene3D" id="2.40.37.10">
    <property type="entry name" value="Lyase, Ornithine Decarboxylase, Chain A, domain 1"/>
    <property type="match status" value="1"/>
</dbReference>
<dbReference type="InterPro" id="IPR040634">
    <property type="entry name" value="Arg_decarb_HB"/>
</dbReference>
<keyword evidence="12 16" id="KW-0456">Lyase</keyword>
<dbReference type="GO" id="GO:0006527">
    <property type="term" value="P:L-arginine catabolic process"/>
    <property type="evidence" value="ECO:0007669"/>
    <property type="project" value="InterPro"/>
</dbReference>
<keyword evidence="6" id="KW-0479">Metal-binding</keyword>
<dbReference type="SUPFAM" id="SSF50621">
    <property type="entry name" value="Alanine racemase C-terminal domain-like"/>
    <property type="match status" value="1"/>
</dbReference>
<evidence type="ECO:0000256" key="2">
    <source>
        <dbReference type="ARBA" id="ARBA00001946"/>
    </source>
</evidence>
<dbReference type="InterPro" id="IPR000183">
    <property type="entry name" value="Orn/DAP/Arg_de-COase"/>
</dbReference>
<gene>
    <name evidence="16" type="ORF">MNBD_GAMMA18-182</name>
</gene>
<dbReference type="CDD" id="cd06830">
    <property type="entry name" value="PLPDE_III_ADC"/>
    <property type="match status" value="1"/>
</dbReference>
<dbReference type="InterPro" id="IPR029066">
    <property type="entry name" value="PLP-binding_barrel"/>
</dbReference>
<dbReference type="PANTHER" id="PTHR43295">
    <property type="entry name" value="ARGININE DECARBOXYLASE"/>
    <property type="match status" value="1"/>
</dbReference>
<feature type="domain" description="Arginine decarboxylase helical bundle" evidence="14">
    <location>
        <begin position="369"/>
        <end position="452"/>
    </location>
</feature>
<comment type="similarity">
    <text evidence="4">Belongs to the Orn/Lys/Arg decarboxylase class-II family. SpeA subfamily.</text>
</comment>
<reference evidence="16" key="1">
    <citation type="submission" date="2018-06" db="EMBL/GenBank/DDBJ databases">
        <authorList>
            <person name="Zhirakovskaya E."/>
        </authorList>
    </citation>
    <scope>NUCLEOTIDE SEQUENCE</scope>
</reference>
<keyword evidence="10" id="KW-0745">Spermidine biosynthesis</keyword>
<keyword evidence="11" id="KW-0620">Polyamine biosynthesis</keyword>
<accession>A0A3B1A9C1</accession>
<evidence type="ECO:0000256" key="7">
    <source>
        <dbReference type="ARBA" id="ARBA00022793"/>
    </source>
</evidence>
<evidence type="ECO:0000256" key="10">
    <source>
        <dbReference type="ARBA" id="ARBA00023066"/>
    </source>
</evidence>
<dbReference type="FunFam" id="2.40.37.10:FF:000001">
    <property type="entry name" value="Biosynthetic arginine decarboxylase"/>
    <property type="match status" value="1"/>
</dbReference>
<dbReference type="NCBIfam" id="TIGR01273">
    <property type="entry name" value="speA"/>
    <property type="match status" value="1"/>
</dbReference>
<protein>
    <recommendedName>
        <fullName evidence="5">arginine decarboxylase</fullName>
        <ecNumber evidence="5">4.1.1.19</ecNumber>
    </recommendedName>
</protein>
<dbReference type="Gene3D" id="1.20.58.930">
    <property type="match status" value="1"/>
</dbReference>
<dbReference type="InterPro" id="IPR022644">
    <property type="entry name" value="De-COase2_N"/>
</dbReference>
<dbReference type="PANTHER" id="PTHR43295:SF9">
    <property type="entry name" value="BIOSYNTHETIC ARGININE DECARBOXYLASE"/>
    <property type="match status" value="1"/>
</dbReference>
<sequence>MSDWSLQQSRELYNTPHWSGGYFDINEQGHLIARPDQETSHPGADVYQIVNELRHSGLNLPILMRFTGILHHRVESLCEAFQGAMDENSYRAAYTAVYPIKVNQQHSVVQEILNHGGERVGLEAGSKPELMIVLGLSNADGGVIICNGYKDREYIRLALMGRRLGHRIYIVVEKLTELELIIEESDKLGIEPLIGVRTRMTSIGAGKWQNTGGEKSKFGLSAAQVLHMVARLKACNKLNSLQLLHFHLGSQIANIRDIQRGMREAARNYAELHRLGANIQTIDVGGGLGVDYEGTRSRSFCSINYDLHEYAHNVVHALKEICDKESLPQPAIITESGRAMTAHHAILIADVIDSETTAPLQTPQPPHRDDAPLLHDLWSGLQQLGGKQRSTTEIYHDATHLLTDAHQMYTHGQFDLAQRARAEQLYFASCAKVRSLLRSDSRSHREIYDELNEKLTDKYFVNFSLFQSIPDVWAIDQLFPIMPIHRLDEQPKRRAMLTDITCDSDGRIDHYIHSEGIEPSLPVHELKPGEPYLLAFFMVGAYQEILGDMHNLFGDTNSVHVTVNPDGSYQLSDTLHGDTVDSVLRGVHFEPEALLASYQQKIANAKLSDEQSLCFQQELAAGLSGYTYLEE</sequence>